<reference evidence="8 9" key="1">
    <citation type="submission" date="2018-04" db="EMBL/GenBank/DDBJ databases">
        <title>Novel Campyloabacter and Helicobacter Species and Strains.</title>
        <authorList>
            <person name="Mannion A.J."/>
            <person name="Shen Z."/>
            <person name="Fox J.G."/>
        </authorList>
    </citation>
    <scope>NUCLEOTIDE SEQUENCE [LARGE SCALE GENOMIC DNA]</scope>
    <source>
        <strain evidence="8 9">MIT 04-9366</strain>
    </source>
</reference>
<keyword evidence="4 6" id="KW-1133">Transmembrane helix</keyword>
<accession>A0A3D8IZQ1</accession>
<name>A0A3D8IZQ1_9HELI</name>
<evidence type="ECO:0000313" key="9">
    <source>
        <dbReference type="Proteomes" id="UP000257045"/>
    </source>
</evidence>
<dbReference type="InterPro" id="IPR051542">
    <property type="entry name" value="Hydrogenase_cytochrome"/>
</dbReference>
<feature type="transmembrane region" description="Helical" evidence="6">
    <location>
        <begin position="39"/>
        <end position="59"/>
    </location>
</feature>
<dbReference type="PANTHER" id="PTHR30485">
    <property type="entry name" value="NI/FE-HYDROGENASE 1 B-TYPE CYTOCHROME SUBUNIT"/>
    <property type="match status" value="1"/>
</dbReference>
<comment type="caution">
    <text evidence="8">The sequence shown here is derived from an EMBL/GenBank/DDBJ whole genome shotgun (WGS) entry which is preliminary data.</text>
</comment>
<evidence type="ECO:0000256" key="5">
    <source>
        <dbReference type="ARBA" id="ARBA00023136"/>
    </source>
</evidence>
<dbReference type="EMBL" id="NXLV01000008">
    <property type="protein sequence ID" value="RDU70563.1"/>
    <property type="molecule type" value="Genomic_DNA"/>
</dbReference>
<dbReference type="Proteomes" id="UP000257045">
    <property type="component" value="Unassembled WGS sequence"/>
</dbReference>
<dbReference type="SUPFAM" id="SSF81342">
    <property type="entry name" value="Transmembrane di-heme cytochromes"/>
    <property type="match status" value="1"/>
</dbReference>
<keyword evidence="2" id="KW-1003">Cell membrane</keyword>
<evidence type="ECO:0000313" key="8">
    <source>
        <dbReference type="EMBL" id="RDU70563.1"/>
    </source>
</evidence>
<evidence type="ECO:0000256" key="4">
    <source>
        <dbReference type="ARBA" id="ARBA00022989"/>
    </source>
</evidence>
<evidence type="ECO:0000256" key="6">
    <source>
        <dbReference type="SAM" id="Phobius"/>
    </source>
</evidence>
<protein>
    <submittedName>
        <fullName evidence="8">Cytochrome B</fullName>
    </submittedName>
</protein>
<dbReference type="GO" id="GO:0005886">
    <property type="term" value="C:plasma membrane"/>
    <property type="evidence" value="ECO:0007669"/>
    <property type="project" value="UniProtKB-SubCell"/>
</dbReference>
<dbReference type="AlphaFoldDB" id="A0A3D8IZQ1"/>
<dbReference type="Gene3D" id="1.20.950.20">
    <property type="entry name" value="Transmembrane di-heme cytochromes, Chain C"/>
    <property type="match status" value="1"/>
</dbReference>
<dbReference type="GO" id="GO:0009055">
    <property type="term" value="F:electron transfer activity"/>
    <property type="evidence" value="ECO:0007669"/>
    <property type="project" value="InterPro"/>
</dbReference>
<sequence length="372" mass="41927">MDAGMTKSYIYPIANRLTHGAMILSLPLCYVLGDFNQLFYYHGVLGMVFFYAVVFRILWGMFGSKHSRFSDFHFKGLKEYLLCVFGEKKSYIAHNPASSIAIVLMLVLGVLTCLSGLVLWGEKEGGGIFSSLYFSYHSLNSFAKLHELFANSLLIVVGVHICGALIDRIIHKNDSLQAIIGGYKTTPTQESITLTPTQKLFCAFYGVFALFLTLYTLYPKNLLLGFTTPSPLIAHTSSQALYQKECGSCHIAYAPYLLPKEAWGKMMSDLENHFGDDASVESDTQKELAQFLEDNSQRDTYIADRLSKERGDYLAFSQTQLFAKIHKKIPQKVFKSKEIKSRANCQSCHKDAERGYFQKSRIDFSKLNALKS</sequence>
<dbReference type="InterPro" id="IPR011577">
    <property type="entry name" value="Cyt_b561_bac/Ni-Hgenase"/>
</dbReference>
<keyword evidence="5 6" id="KW-0472">Membrane</keyword>
<evidence type="ECO:0000256" key="3">
    <source>
        <dbReference type="ARBA" id="ARBA00022692"/>
    </source>
</evidence>
<dbReference type="Pfam" id="PF09626">
    <property type="entry name" value="DHC"/>
    <property type="match status" value="1"/>
</dbReference>
<dbReference type="GO" id="GO:0022904">
    <property type="term" value="P:respiratory electron transport chain"/>
    <property type="evidence" value="ECO:0007669"/>
    <property type="project" value="InterPro"/>
</dbReference>
<proteinExistence type="predicted"/>
<evidence type="ECO:0000256" key="2">
    <source>
        <dbReference type="ARBA" id="ARBA00022475"/>
    </source>
</evidence>
<dbReference type="GO" id="GO:0020037">
    <property type="term" value="F:heme binding"/>
    <property type="evidence" value="ECO:0007669"/>
    <property type="project" value="TreeGrafter"/>
</dbReference>
<feature type="domain" description="Cytochrome b561 bacterial/Ni-hydrogenase" evidence="7">
    <location>
        <begin position="11"/>
        <end position="182"/>
    </location>
</feature>
<evidence type="ECO:0000256" key="1">
    <source>
        <dbReference type="ARBA" id="ARBA00004651"/>
    </source>
</evidence>
<feature type="transmembrane region" description="Helical" evidence="6">
    <location>
        <begin position="97"/>
        <end position="120"/>
    </location>
</feature>
<comment type="subcellular location">
    <subcellularLocation>
        <location evidence="1">Cell membrane</location>
        <topology evidence="1">Multi-pass membrane protein</topology>
    </subcellularLocation>
</comment>
<organism evidence="8 9">
    <name type="scientific">Helicobacter brantae</name>
    <dbReference type="NCBI Taxonomy" id="375927"/>
    <lineage>
        <taxon>Bacteria</taxon>
        <taxon>Pseudomonadati</taxon>
        <taxon>Campylobacterota</taxon>
        <taxon>Epsilonproteobacteria</taxon>
        <taxon>Campylobacterales</taxon>
        <taxon>Helicobacteraceae</taxon>
        <taxon>Helicobacter</taxon>
    </lineage>
</organism>
<feature type="transmembrane region" description="Helical" evidence="6">
    <location>
        <begin position="200"/>
        <end position="218"/>
    </location>
</feature>
<dbReference type="PANTHER" id="PTHR30485:SF2">
    <property type="entry name" value="BLL0597 PROTEIN"/>
    <property type="match status" value="1"/>
</dbReference>
<evidence type="ECO:0000259" key="7">
    <source>
        <dbReference type="Pfam" id="PF01292"/>
    </source>
</evidence>
<dbReference type="Pfam" id="PF01292">
    <property type="entry name" value="Ni_hydr_CYTB"/>
    <property type="match status" value="1"/>
</dbReference>
<keyword evidence="3 6" id="KW-0812">Transmembrane</keyword>
<feature type="transmembrane region" description="Helical" evidence="6">
    <location>
        <begin position="148"/>
        <end position="166"/>
    </location>
</feature>
<dbReference type="OrthoDB" id="196472at2"/>
<gene>
    <name evidence="8" type="ORF">CQA58_05170</name>
</gene>
<dbReference type="InterPro" id="IPR016174">
    <property type="entry name" value="Di-haem_cyt_TM"/>
</dbReference>
<dbReference type="InterPro" id="IPR018588">
    <property type="entry name" value="Dihaem_cytochrome-c"/>
</dbReference>
<keyword evidence="9" id="KW-1185">Reference proteome</keyword>